<dbReference type="Proteomes" id="UP000678545">
    <property type="component" value="Unassembled WGS sequence"/>
</dbReference>
<accession>A0A941E4F4</accession>
<proteinExistence type="predicted"/>
<dbReference type="RefSeq" id="WP_212676056.1">
    <property type="nucleotide sequence ID" value="NZ_JAGSPJ010000005.1"/>
</dbReference>
<keyword evidence="1" id="KW-0812">Transmembrane</keyword>
<gene>
    <name evidence="2" type="ORF">KDM90_13080</name>
</gene>
<organism evidence="2 3">
    <name type="scientific">Undibacterium fentianense</name>
    <dbReference type="NCBI Taxonomy" id="2828728"/>
    <lineage>
        <taxon>Bacteria</taxon>
        <taxon>Pseudomonadati</taxon>
        <taxon>Pseudomonadota</taxon>
        <taxon>Betaproteobacteria</taxon>
        <taxon>Burkholderiales</taxon>
        <taxon>Oxalobacteraceae</taxon>
        <taxon>Undibacterium</taxon>
    </lineage>
</organism>
<feature type="transmembrane region" description="Helical" evidence="1">
    <location>
        <begin position="39"/>
        <end position="66"/>
    </location>
</feature>
<keyword evidence="1" id="KW-0472">Membrane</keyword>
<comment type="caution">
    <text evidence="2">The sequence shown here is derived from an EMBL/GenBank/DDBJ whole genome shotgun (WGS) entry which is preliminary data.</text>
</comment>
<evidence type="ECO:0000313" key="3">
    <source>
        <dbReference type="Proteomes" id="UP000678545"/>
    </source>
</evidence>
<reference evidence="2" key="1">
    <citation type="submission" date="2021-04" db="EMBL/GenBank/DDBJ databases">
        <title>novel species isolated from subtropical streams in China.</title>
        <authorList>
            <person name="Lu H."/>
        </authorList>
    </citation>
    <scope>NUCLEOTIDE SEQUENCE</scope>
    <source>
        <strain evidence="2">FT137W</strain>
    </source>
</reference>
<dbReference type="AlphaFoldDB" id="A0A941E4F4"/>
<dbReference type="EMBL" id="JAGSPJ010000005">
    <property type="protein sequence ID" value="MBR7800937.1"/>
    <property type="molecule type" value="Genomic_DNA"/>
</dbReference>
<dbReference type="Pfam" id="PF07332">
    <property type="entry name" value="Phage_holin_3_6"/>
    <property type="match status" value="1"/>
</dbReference>
<dbReference type="InterPro" id="IPR009937">
    <property type="entry name" value="Phage_holin_3_6"/>
</dbReference>
<keyword evidence="3" id="KW-1185">Reference proteome</keyword>
<name>A0A941E4F4_9BURK</name>
<evidence type="ECO:0000313" key="2">
    <source>
        <dbReference type="EMBL" id="MBR7800937.1"/>
    </source>
</evidence>
<sequence>MAITDSIARFGASLLDSLHTRLELASIEVEEEFGRYANYLVLILAALFCGIVSLLLLILFVLILFWDTHRELALSCMLAVFSISTVAIIMYLRSAIRQKPRFLSASLKELRQDIASLRQSAGMARPNSNEGAEDNEGF</sequence>
<feature type="transmembrane region" description="Helical" evidence="1">
    <location>
        <begin position="72"/>
        <end position="92"/>
    </location>
</feature>
<evidence type="ECO:0000256" key="1">
    <source>
        <dbReference type="SAM" id="Phobius"/>
    </source>
</evidence>
<keyword evidence="1" id="KW-1133">Transmembrane helix</keyword>
<protein>
    <submittedName>
        <fullName evidence="2">Phage holin family protein</fullName>
    </submittedName>
</protein>